<evidence type="ECO:0000256" key="3">
    <source>
        <dbReference type="ARBA" id="ARBA00022692"/>
    </source>
</evidence>
<dbReference type="OrthoDB" id="18585at2759"/>
<keyword evidence="9" id="KW-1185">Reference proteome</keyword>
<evidence type="ECO:0000256" key="5">
    <source>
        <dbReference type="ARBA" id="ARBA00023136"/>
    </source>
</evidence>
<evidence type="ECO:0000256" key="2">
    <source>
        <dbReference type="ARBA" id="ARBA00010532"/>
    </source>
</evidence>
<evidence type="ECO:0000256" key="1">
    <source>
        <dbReference type="ARBA" id="ARBA00004370"/>
    </source>
</evidence>
<name>A0A0B1S983_OESDE</name>
<dbReference type="PANTHER" id="PTHR11923:SF55">
    <property type="entry name" value="SCAVENGER RECEPTOR (CD36 FAMILY) RELATED"/>
    <property type="match status" value="1"/>
</dbReference>
<dbReference type="AlphaFoldDB" id="A0A0B1S983"/>
<dbReference type="Pfam" id="PF01130">
    <property type="entry name" value="CD36"/>
    <property type="match status" value="1"/>
</dbReference>
<keyword evidence="6" id="KW-0325">Glycoprotein</keyword>
<sequence>MRLTKFEIVSLVIGILCILISITTFIVFPITYPKMVKKNLQLTQNSDTSLGFSAFMMANPPIINVMKFYFFNITNQDEMVYEGAKPRVVETNAYAVM</sequence>
<evidence type="ECO:0000313" key="8">
    <source>
        <dbReference type="EMBL" id="KHJ79775.1"/>
    </source>
</evidence>
<dbReference type="GO" id="GO:0016020">
    <property type="term" value="C:membrane"/>
    <property type="evidence" value="ECO:0007669"/>
    <property type="project" value="UniProtKB-SubCell"/>
</dbReference>
<organism evidence="8 9">
    <name type="scientific">Oesophagostomum dentatum</name>
    <name type="common">Nodular worm</name>
    <dbReference type="NCBI Taxonomy" id="61180"/>
    <lineage>
        <taxon>Eukaryota</taxon>
        <taxon>Metazoa</taxon>
        <taxon>Ecdysozoa</taxon>
        <taxon>Nematoda</taxon>
        <taxon>Chromadorea</taxon>
        <taxon>Rhabditida</taxon>
        <taxon>Rhabditina</taxon>
        <taxon>Rhabditomorpha</taxon>
        <taxon>Strongyloidea</taxon>
        <taxon>Strongylidae</taxon>
        <taxon>Oesophagostomum</taxon>
    </lineage>
</organism>
<dbReference type="InterPro" id="IPR002159">
    <property type="entry name" value="CD36_fam"/>
</dbReference>
<keyword evidence="3 7" id="KW-0812">Transmembrane</keyword>
<proteinExistence type="inferred from homology"/>
<keyword evidence="4 7" id="KW-1133">Transmembrane helix</keyword>
<dbReference type="Proteomes" id="UP000053660">
    <property type="component" value="Unassembled WGS sequence"/>
</dbReference>
<evidence type="ECO:0000313" key="9">
    <source>
        <dbReference type="Proteomes" id="UP000053660"/>
    </source>
</evidence>
<evidence type="ECO:0000256" key="6">
    <source>
        <dbReference type="ARBA" id="ARBA00023180"/>
    </source>
</evidence>
<keyword evidence="5 7" id="KW-0472">Membrane</keyword>
<protein>
    <submittedName>
        <fullName evidence="8">Uncharacterized protein</fullName>
    </submittedName>
</protein>
<reference evidence="8 9" key="1">
    <citation type="submission" date="2014-03" db="EMBL/GenBank/DDBJ databases">
        <title>Draft genome of the hookworm Oesophagostomum dentatum.</title>
        <authorList>
            <person name="Mitreva M."/>
        </authorList>
    </citation>
    <scope>NUCLEOTIDE SEQUENCE [LARGE SCALE GENOMIC DNA]</scope>
    <source>
        <strain evidence="8 9">OD-Hann</strain>
    </source>
</reference>
<dbReference type="GO" id="GO:0005737">
    <property type="term" value="C:cytoplasm"/>
    <property type="evidence" value="ECO:0007669"/>
    <property type="project" value="TreeGrafter"/>
</dbReference>
<accession>A0A0B1S983</accession>
<dbReference type="PANTHER" id="PTHR11923">
    <property type="entry name" value="SCAVENGER RECEPTOR CLASS B TYPE-1 SR-B1"/>
    <property type="match status" value="1"/>
</dbReference>
<feature type="transmembrane region" description="Helical" evidence="7">
    <location>
        <begin position="6"/>
        <end position="28"/>
    </location>
</feature>
<dbReference type="EMBL" id="KN603320">
    <property type="protein sequence ID" value="KHJ79775.1"/>
    <property type="molecule type" value="Genomic_DNA"/>
</dbReference>
<comment type="similarity">
    <text evidence="2">Belongs to the CD36 family.</text>
</comment>
<evidence type="ECO:0000256" key="4">
    <source>
        <dbReference type="ARBA" id="ARBA00022989"/>
    </source>
</evidence>
<dbReference type="GO" id="GO:0005044">
    <property type="term" value="F:scavenger receptor activity"/>
    <property type="evidence" value="ECO:0007669"/>
    <property type="project" value="TreeGrafter"/>
</dbReference>
<comment type="subcellular location">
    <subcellularLocation>
        <location evidence="1">Membrane</location>
    </subcellularLocation>
</comment>
<gene>
    <name evidence="8" type="ORF">OESDEN_20568</name>
</gene>
<evidence type="ECO:0000256" key="7">
    <source>
        <dbReference type="SAM" id="Phobius"/>
    </source>
</evidence>